<gene>
    <name evidence="1" type="ORF">AADEFJLK_03530</name>
</gene>
<comment type="caution">
    <text evidence="1">The sequence shown here is derived from an EMBL/GenBank/DDBJ whole genome shotgun (WGS) entry which is preliminary data.</text>
</comment>
<sequence length="97" mass="10764">MPVGTGIKEVPVVGAITRRKTMINNIQIKVGQTVQAFFESVDSDASYKTLGTIVGIKRKSYRSESFDEATIKWEDGTEFSIDESFFFKTVHVVGGLQ</sequence>
<dbReference type="Proteomes" id="UP000237423">
    <property type="component" value="Unassembled WGS sequence"/>
</dbReference>
<name>A0A2S5CIK4_9GAMM</name>
<evidence type="ECO:0000313" key="1">
    <source>
        <dbReference type="EMBL" id="POZ50635.1"/>
    </source>
</evidence>
<reference evidence="1 2" key="1">
    <citation type="submission" date="2017-11" db="EMBL/GenBank/DDBJ databases">
        <title>Draft Genome Sequence of Methylobacter psychrotolerans Sph1T, an Obligate Methanotroph from Low-Temperature Environments.</title>
        <authorList>
            <person name="Oshkin I.Y."/>
            <person name="Miroshnikov K."/>
            <person name="Belova S.E."/>
            <person name="Korzhenkov A."/>
            <person name="Toshchakov S.V."/>
            <person name="Dedysh S.N."/>
        </authorList>
    </citation>
    <scope>NUCLEOTIDE SEQUENCE [LARGE SCALE GENOMIC DNA]</scope>
    <source>
        <strain evidence="1 2">Sph1</strain>
    </source>
</reference>
<dbReference type="EMBL" id="PGFZ01000009">
    <property type="protein sequence ID" value="POZ50635.1"/>
    <property type="molecule type" value="Genomic_DNA"/>
</dbReference>
<protein>
    <submittedName>
        <fullName evidence="1">Uncharacterized protein</fullName>
    </submittedName>
</protein>
<proteinExistence type="predicted"/>
<organism evidence="1 2">
    <name type="scientific">Methylovulum psychrotolerans</name>
    <dbReference type="NCBI Taxonomy" id="1704499"/>
    <lineage>
        <taxon>Bacteria</taxon>
        <taxon>Pseudomonadati</taxon>
        <taxon>Pseudomonadota</taxon>
        <taxon>Gammaproteobacteria</taxon>
        <taxon>Methylococcales</taxon>
        <taxon>Methylococcaceae</taxon>
        <taxon>Methylovulum</taxon>
    </lineage>
</organism>
<evidence type="ECO:0000313" key="2">
    <source>
        <dbReference type="Proteomes" id="UP000237423"/>
    </source>
</evidence>
<dbReference type="AlphaFoldDB" id="A0A2S5CIK4"/>
<accession>A0A2S5CIK4</accession>